<feature type="compositionally biased region" description="Polar residues" evidence="1">
    <location>
        <begin position="506"/>
        <end position="523"/>
    </location>
</feature>
<dbReference type="Proteomes" id="UP000232323">
    <property type="component" value="Unassembled WGS sequence"/>
</dbReference>
<accession>A0A250WUC8</accession>
<name>A0A250WUC8_9CHLO</name>
<evidence type="ECO:0000313" key="3">
    <source>
        <dbReference type="Proteomes" id="UP000232323"/>
    </source>
</evidence>
<feature type="compositionally biased region" description="Polar residues" evidence="1">
    <location>
        <begin position="141"/>
        <end position="156"/>
    </location>
</feature>
<evidence type="ECO:0000256" key="1">
    <source>
        <dbReference type="SAM" id="MobiDB-lite"/>
    </source>
</evidence>
<feature type="compositionally biased region" description="Polar residues" evidence="1">
    <location>
        <begin position="376"/>
        <end position="393"/>
    </location>
</feature>
<sequence length="1265" mass="136992">MGNACAASRLLLPPEKLGECWEEYACQAWRSDKTKELDTLGGAQRFPVGSGGSFSALSQFLKHQLQEKKSRIEAIVTVAKPLQSKEKPILQVFTHTDRRAAEQRGLAEGLELVGPPGIAQFSKAKSNSFNGRGNPPAMPKQGSNPRASSARVTGSANTKQLARISIAEKVQRTDTHIVVADWRIRVHAARRRTMLIIMVVLRLKRGHYHHHARRQPRLDDLSYMIPIRLGADKRSYIKESAKLQAAAAEVQTLERVLQQSNQPTATSLGAAPVELKELPPSIHSSPCQVPTPRQVLPVSPRSRLNSISSPGEGLFRIGEETSSDLEKSKLGQPFSTPIAPAGQPFSTPLAPDEVPKQGIRDNIAPNPRSAPAGKIVTSQGRSFKTQTSLTSPPSKLPLRSAQGSLPLRDIHSAPPGASRANDIHSAPPGASTRANDIHSAPPGASRANAARRVASKDSVSWSSSPAMVSTPPPRPSSRPHGRSSYPSGLLQVPGKEYTVHRIEPSFLSNGASGSTDTQGSALSTEEIEQRISEQKSIIKASQGLMAMYMNRCNTAWSESQGWKAPSILSVIEEHNWVKGDHMEPQRVEVARHLKNGKIAVQLLISGQAMQLPDGGNQDLWRTDPWKLLGSCRRGLVPMGDRIEGVSLGARVMCNLVQQVTEVGGEEALSKLCVVLHMNEDQEAEITSELVHRSFYGLNSQNVMFVVQKRLPGYTYNQEAKLFLPASGNEHTPQTVGTGFSFAQMTWPTESFTCNDCGVKIVQPMSLAEVLTLKGVQWMVCRQMKDILNLNRDGGGILDCTSIAYRLSLQKQRRSGIITDCAFIHGSAAVRKYGNAVLRLDSGEGAGCGAVEMSAEELVAPKLMMALDNARAQCGGKQAVGMGRYLLHLPTLRGALESSLVYRPKLVLKGSNVHVQLDMADLTAWPAANCVAVEARQPFLLSEVESLDALISTVASQDANPGFRRMVVEVVNRSEKTASIVKGAGMSGESASASSDVGLDIMVFVCQNSISPRAVNAALHLTRPGRDILHIVTVVSSDVQRNEGMKVLEAYRKQAVANMTHVKASVLVRGSKGLLDSMERYIQTEGKSGRTLIVMGSTQVNSAANIMVSVTLNLQRRVVGIPILVVTQNSANSPTLSTQLKTSILLGVQPHTSPLLKFICTQLLAVREMGYKLQLAQVQEQKYLTRQQQVSHRRVLDNAVNQALGYHIPPSHALELEGPLDSCLSRAAEEQCSGIIAVQVPAGSKGLPAVYLSLLRNSRSAVLIYQ</sequence>
<feature type="region of interest" description="Disordered" evidence="1">
    <location>
        <begin position="122"/>
        <end position="156"/>
    </location>
</feature>
<evidence type="ECO:0000313" key="2">
    <source>
        <dbReference type="EMBL" id="GAX74160.1"/>
    </source>
</evidence>
<comment type="caution">
    <text evidence="2">The sequence shown here is derived from an EMBL/GenBank/DDBJ whole genome shotgun (WGS) entry which is preliminary data.</text>
</comment>
<feature type="region of interest" description="Disordered" evidence="1">
    <location>
        <begin position="506"/>
        <end position="527"/>
    </location>
</feature>
<dbReference type="AlphaFoldDB" id="A0A250WUC8"/>
<protein>
    <submittedName>
        <fullName evidence="2">Uncharacterized protein</fullName>
    </submittedName>
</protein>
<dbReference type="OrthoDB" id="537258at2759"/>
<dbReference type="EMBL" id="BEGY01000006">
    <property type="protein sequence ID" value="GAX74160.1"/>
    <property type="molecule type" value="Genomic_DNA"/>
</dbReference>
<feature type="region of interest" description="Disordered" evidence="1">
    <location>
        <begin position="283"/>
        <end position="490"/>
    </location>
</feature>
<keyword evidence="3" id="KW-1185">Reference proteome</keyword>
<organism evidence="2 3">
    <name type="scientific">Chlamydomonas eustigma</name>
    <dbReference type="NCBI Taxonomy" id="1157962"/>
    <lineage>
        <taxon>Eukaryota</taxon>
        <taxon>Viridiplantae</taxon>
        <taxon>Chlorophyta</taxon>
        <taxon>core chlorophytes</taxon>
        <taxon>Chlorophyceae</taxon>
        <taxon>CS clade</taxon>
        <taxon>Chlamydomonadales</taxon>
        <taxon>Chlamydomonadaceae</taxon>
        <taxon>Chlamydomonas</taxon>
    </lineage>
</organism>
<feature type="compositionally biased region" description="Low complexity" evidence="1">
    <location>
        <begin position="444"/>
        <end position="469"/>
    </location>
</feature>
<gene>
    <name evidence="2" type="ORF">CEUSTIGMA_g1609.t1</name>
</gene>
<proteinExistence type="predicted"/>
<reference evidence="2 3" key="1">
    <citation type="submission" date="2017-08" db="EMBL/GenBank/DDBJ databases">
        <title>Acidophilic green algal genome provides insights into adaptation to an acidic environment.</title>
        <authorList>
            <person name="Hirooka S."/>
            <person name="Hirose Y."/>
            <person name="Kanesaki Y."/>
            <person name="Higuchi S."/>
            <person name="Fujiwara T."/>
            <person name="Onuma R."/>
            <person name="Era A."/>
            <person name="Ohbayashi R."/>
            <person name="Uzuka A."/>
            <person name="Nozaki H."/>
            <person name="Yoshikawa H."/>
            <person name="Miyagishima S.Y."/>
        </authorList>
    </citation>
    <scope>NUCLEOTIDE SEQUENCE [LARGE SCALE GENOMIC DNA]</scope>
    <source>
        <strain evidence="2 3">NIES-2499</strain>
    </source>
</reference>